<dbReference type="OrthoDB" id="3044295at2759"/>
<feature type="signal peptide" evidence="1">
    <location>
        <begin position="1"/>
        <end position="22"/>
    </location>
</feature>
<name>W4JV06_HETIT</name>
<reference evidence="2 3" key="1">
    <citation type="journal article" date="2012" name="New Phytol.">
        <title>Insight into trade-off between wood decay and parasitism from the genome of a fungal forest pathogen.</title>
        <authorList>
            <person name="Olson A."/>
            <person name="Aerts A."/>
            <person name="Asiegbu F."/>
            <person name="Belbahri L."/>
            <person name="Bouzid O."/>
            <person name="Broberg A."/>
            <person name="Canback B."/>
            <person name="Coutinho P.M."/>
            <person name="Cullen D."/>
            <person name="Dalman K."/>
            <person name="Deflorio G."/>
            <person name="van Diepen L.T."/>
            <person name="Dunand C."/>
            <person name="Duplessis S."/>
            <person name="Durling M."/>
            <person name="Gonthier P."/>
            <person name="Grimwood J."/>
            <person name="Fossdal C.G."/>
            <person name="Hansson D."/>
            <person name="Henrissat B."/>
            <person name="Hietala A."/>
            <person name="Himmelstrand K."/>
            <person name="Hoffmeister D."/>
            <person name="Hogberg N."/>
            <person name="James T.Y."/>
            <person name="Karlsson M."/>
            <person name="Kohler A."/>
            <person name="Kues U."/>
            <person name="Lee Y.H."/>
            <person name="Lin Y.C."/>
            <person name="Lind M."/>
            <person name="Lindquist E."/>
            <person name="Lombard V."/>
            <person name="Lucas S."/>
            <person name="Lunden K."/>
            <person name="Morin E."/>
            <person name="Murat C."/>
            <person name="Park J."/>
            <person name="Raffaello T."/>
            <person name="Rouze P."/>
            <person name="Salamov A."/>
            <person name="Schmutz J."/>
            <person name="Solheim H."/>
            <person name="Stahlberg J."/>
            <person name="Velez H."/>
            <person name="de Vries R.P."/>
            <person name="Wiebenga A."/>
            <person name="Woodward S."/>
            <person name="Yakovlev I."/>
            <person name="Garbelotto M."/>
            <person name="Martin F."/>
            <person name="Grigoriev I.V."/>
            <person name="Stenlid J."/>
        </authorList>
    </citation>
    <scope>NUCLEOTIDE SEQUENCE [LARGE SCALE GENOMIC DNA]</scope>
    <source>
        <strain evidence="2 3">TC 32-1</strain>
    </source>
</reference>
<dbReference type="KEGG" id="hir:HETIRDRAFT_328916"/>
<dbReference type="AlphaFoldDB" id="W4JV06"/>
<dbReference type="HOGENOM" id="CLU_143913_3_0_1"/>
<evidence type="ECO:0000313" key="3">
    <source>
        <dbReference type="Proteomes" id="UP000030671"/>
    </source>
</evidence>
<dbReference type="Proteomes" id="UP000030671">
    <property type="component" value="Unassembled WGS sequence"/>
</dbReference>
<organism evidence="2 3">
    <name type="scientific">Heterobasidion irregulare (strain TC 32-1)</name>
    <dbReference type="NCBI Taxonomy" id="747525"/>
    <lineage>
        <taxon>Eukaryota</taxon>
        <taxon>Fungi</taxon>
        <taxon>Dikarya</taxon>
        <taxon>Basidiomycota</taxon>
        <taxon>Agaricomycotina</taxon>
        <taxon>Agaricomycetes</taxon>
        <taxon>Russulales</taxon>
        <taxon>Bondarzewiaceae</taxon>
        <taxon>Heterobasidion</taxon>
        <taxon>Heterobasidion annosum species complex</taxon>
    </lineage>
</organism>
<feature type="chain" id="PRO_5004844980" evidence="1">
    <location>
        <begin position="23"/>
        <end position="120"/>
    </location>
</feature>
<dbReference type="RefSeq" id="XP_009551599.1">
    <property type="nucleotide sequence ID" value="XM_009553304.1"/>
</dbReference>
<accession>W4JV06</accession>
<evidence type="ECO:0000256" key="1">
    <source>
        <dbReference type="SAM" id="SignalP"/>
    </source>
</evidence>
<dbReference type="EMBL" id="KI925464">
    <property type="protein sequence ID" value="ETW76721.1"/>
    <property type="molecule type" value="Genomic_DNA"/>
</dbReference>
<keyword evidence="1" id="KW-0732">Signal</keyword>
<keyword evidence="3" id="KW-1185">Reference proteome</keyword>
<protein>
    <submittedName>
        <fullName evidence="2">Uncharacterized protein</fullName>
    </submittedName>
</protein>
<gene>
    <name evidence="2" type="ORF">HETIRDRAFT_328916</name>
</gene>
<dbReference type="InParanoid" id="W4JV06"/>
<sequence length="120" mass="13789">QILEFFFIKLALFWLQIEVVVAQDLENLVQDLDVFCHVFGKDEDVVHIYGYFPGRDELPEDHVHHGLEVGKAEEHHRGFVRAQRSDESCLPLVALLDSYIVVSPPYIQFAENGGPFDHVQ</sequence>
<feature type="non-terminal residue" evidence="2">
    <location>
        <position position="1"/>
    </location>
</feature>
<dbReference type="GeneID" id="20671454"/>
<evidence type="ECO:0000313" key="2">
    <source>
        <dbReference type="EMBL" id="ETW76721.1"/>
    </source>
</evidence>
<proteinExistence type="predicted"/>